<dbReference type="Proteomes" id="UP000472277">
    <property type="component" value="Chromosome 16"/>
</dbReference>
<dbReference type="Ensembl" id="ENSSTUT00000066789.1">
    <property type="protein sequence ID" value="ENSSTUP00000063298.1"/>
    <property type="gene ID" value="ENSSTUG00000027449.1"/>
</dbReference>
<protein>
    <submittedName>
        <fullName evidence="1">Uncharacterized protein</fullName>
    </submittedName>
</protein>
<reference evidence="1" key="1">
    <citation type="submission" date="2025-08" db="UniProtKB">
        <authorList>
            <consortium name="Ensembl"/>
        </authorList>
    </citation>
    <scope>IDENTIFICATION</scope>
</reference>
<accession>A0A674AVQ1</accession>
<keyword evidence="2" id="KW-1185">Reference proteome</keyword>
<dbReference type="AlphaFoldDB" id="A0A674AVQ1"/>
<evidence type="ECO:0000313" key="1">
    <source>
        <dbReference type="Ensembl" id="ENSSTUP00000063298.1"/>
    </source>
</evidence>
<dbReference type="GeneTree" id="ENSGT01010000228730"/>
<reference evidence="1" key="2">
    <citation type="submission" date="2025-09" db="UniProtKB">
        <authorList>
            <consortium name="Ensembl"/>
        </authorList>
    </citation>
    <scope>IDENTIFICATION</scope>
</reference>
<proteinExistence type="predicted"/>
<organism evidence="1 2">
    <name type="scientific">Salmo trutta</name>
    <name type="common">Brown trout</name>
    <dbReference type="NCBI Taxonomy" id="8032"/>
    <lineage>
        <taxon>Eukaryota</taxon>
        <taxon>Metazoa</taxon>
        <taxon>Chordata</taxon>
        <taxon>Craniata</taxon>
        <taxon>Vertebrata</taxon>
        <taxon>Euteleostomi</taxon>
        <taxon>Actinopterygii</taxon>
        <taxon>Neopterygii</taxon>
        <taxon>Teleostei</taxon>
        <taxon>Protacanthopterygii</taxon>
        <taxon>Salmoniformes</taxon>
        <taxon>Salmonidae</taxon>
        <taxon>Salmoninae</taxon>
        <taxon>Salmo</taxon>
    </lineage>
</organism>
<evidence type="ECO:0000313" key="2">
    <source>
        <dbReference type="Proteomes" id="UP000472277"/>
    </source>
</evidence>
<sequence>MCLLSVTGTVRLSLFYLQEETEPNYLQLKPADLNKNSKGSVPEIRQKLKKESKKKRYVSLSNSDLLYKYEVSKNKYNCTFFIFQFLIPPYTVPLESIHTP</sequence>
<name>A0A674AVQ1_SALTR</name>
<dbReference type="InParanoid" id="A0A674AVQ1"/>